<organism evidence="9 10">
    <name type="scientific">Shewanella corallii</name>
    <dbReference type="NCBI Taxonomy" id="560080"/>
    <lineage>
        <taxon>Bacteria</taxon>
        <taxon>Pseudomonadati</taxon>
        <taxon>Pseudomonadota</taxon>
        <taxon>Gammaproteobacteria</taxon>
        <taxon>Alteromonadales</taxon>
        <taxon>Shewanellaceae</taxon>
        <taxon>Shewanella</taxon>
    </lineage>
</organism>
<feature type="transmembrane region" description="Helical" evidence="7">
    <location>
        <begin position="376"/>
        <end position="397"/>
    </location>
</feature>
<evidence type="ECO:0000256" key="2">
    <source>
        <dbReference type="ARBA" id="ARBA00005745"/>
    </source>
</evidence>
<dbReference type="Pfam" id="PF00482">
    <property type="entry name" value="T2SSF"/>
    <property type="match status" value="2"/>
</dbReference>
<feature type="domain" description="Type II secretion system protein GspF" evidence="8">
    <location>
        <begin position="273"/>
        <end position="395"/>
    </location>
</feature>
<evidence type="ECO:0000256" key="1">
    <source>
        <dbReference type="ARBA" id="ARBA00004651"/>
    </source>
</evidence>
<evidence type="ECO:0000313" key="10">
    <source>
        <dbReference type="Proteomes" id="UP001202831"/>
    </source>
</evidence>
<evidence type="ECO:0000256" key="6">
    <source>
        <dbReference type="ARBA" id="ARBA00023136"/>
    </source>
</evidence>
<dbReference type="EMBL" id="JAKIKT010000001">
    <property type="protein sequence ID" value="MCL2912247.1"/>
    <property type="molecule type" value="Genomic_DNA"/>
</dbReference>
<evidence type="ECO:0000259" key="8">
    <source>
        <dbReference type="Pfam" id="PF00482"/>
    </source>
</evidence>
<reference evidence="9 10" key="1">
    <citation type="submission" date="2022-01" db="EMBL/GenBank/DDBJ databases">
        <title>Whole genome-based taxonomy of the Shewanellaceae.</title>
        <authorList>
            <person name="Martin-Rodriguez A.J."/>
        </authorList>
    </citation>
    <scope>NUCLEOTIDE SEQUENCE [LARGE SCALE GENOMIC DNA]</scope>
    <source>
        <strain evidence="9 10">DSM 21332</strain>
    </source>
</reference>
<dbReference type="InterPro" id="IPR042094">
    <property type="entry name" value="T2SS_GspF_sf"/>
</dbReference>
<evidence type="ECO:0000313" key="9">
    <source>
        <dbReference type="EMBL" id="MCL2912247.1"/>
    </source>
</evidence>
<comment type="similarity">
    <text evidence="2">Belongs to the GSP F family.</text>
</comment>
<dbReference type="Gene3D" id="1.20.81.30">
    <property type="entry name" value="Type II secretion system (T2SS), domain F"/>
    <property type="match status" value="2"/>
</dbReference>
<evidence type="ECO:0000256" key="7">
    <source>
        <dbReference type="SAM" id="Phobius"/>
    </source>
</evidence>
<comment type="caution">
    <text evidence="9">The sequence shown here is derived from an EMBL/GenBank/DDBJ whole genome shotgun (WGS) entry which is preliminary data.</text>
</comment>
<protein>
    <submittedName>
        <fullName evidence="9">Type II secretion system F family protein</fullName>
    </submittedName>
</protein>
<feature type="transmembrane region" description="Helical" evidence="7">
    <location>
        <begin position="223"/>
        <end position="242"/>
    </location>
</feature>
<keyword evidence="6 7" id="KW-0472">Membrane</keyword>
<feature type="transmembrane region" description="Helical" evidence="7">
    <location>
        <begin position="172"/>
        <end position="192"/>
    </location>
</feature>
<dbReference type="PANTHER" id="PTHR30012:SF4">
    <property type="entry name" value="MSHA BIOGENESIS PROTEIN MSHG"/>
    <property type="match status" value="1"/>
</dbReference>
<dbReference type="InterPro" id="IPR018076">
    <property type="entry name" value="T2SS_GspF_dom"/>
</dbReference>
<evidence type="ECO:0000256" key="4">
    <source>
        <dbReference type="ARBA" id="ARBA00022692"/>
    </source>
</evidence>
<dbReference type="RefSeq" id="WP_249247030.1">
    <property type="nucleotide sequence ID" value="NZ_JAKIKT010000001.1"/>
</dbReference>
<dbReference type="PRINTS" id="PR00812">
    <property type="entry name" value="BCTERIALGSPF"/>
</dbReference>
<proteinExistence type="inferred from homology"/>
<sequence length="407" mass="45395">MAKFSYRGRDRQGATIKGHLDAANESAAADVLLQRAIIPLELREVKDGQGFDLQSLIGGRRVTLDELQIFTRQMYSLTRSGIPMLRAIAGLAETAHSQRMKDALNDISEQLISGRPLSAAMNQHRDVFDTLFISMVHVGENTGKLEEAFKQLSGYIEREQETRKRIKAAMRYPVFVLFAITIAMVVLNIFVIPKFATMFSRFGAELPLPTRILIGTSDFFVSYWPFMLVVAGGVIFGIRYWMNSEEGQKKWDRWKLHMPAVGSIIERSTLARYCRSFAMMISAGVPMTQALSLVADAVDNAYMHDRIVDMRKGIESGDSLLRVSNQSKLFTPLVLQMVAVGEETGQIDQLLNDAADFYEGEVDYDLKNLTAKLEPILIGIVAGIVLVLALGIYLPMWDMLNVVKGGG</sequence>
<dbReference type="Proteomes" id="UP001202831">
    <property type="component" value="Unassembled WGS sequence"/>
</dbReference>
<evidence type="ECO:0000256" key="3">
    <source>
        <dbReference type="ARBA" id="ARBA00022475"/>
    </source>
</evidence>
<feature type="domain" description="Type II secretion system protein GspF" evidence="8">
    <location>
        <begin position="70"/>
        <end position="193"/>
    </location>
</feature>
<accession>A0ABT0N379</accession>
<dbReference type="PANTHER" id="PTHR30012">
    <property type="entry name" value="GENERAL SECRETION PATHWAY PROTEIN"/>
    <property type="match status" value="1"/>
</dbReference>
<keyword evidence="3" id="KW-1003">Cell membrane</keyword>
<gene>
    <name evidence="9" type="ORF">L2725_00375</name>
</gene>
<keyword evidence="10" id="KW-1185">Reference proteome</keyword>
<evidence type="ECO:0000256" key="5">
    <source>
        <dbReference type="ARBA" id="ARBA00022989"/>
    </source>
</evidence>
<name>A0ABT0N379_9GAMM</name>
<dbReference type="InterPro" id="IPR003004">
    <property type="entry name" value="GspF/PilC"/>
</dbReference>
<comment type="subcellular location">
    <subcellularLocation>
        <location evidence="1">Cell membrane</location>
        <topology evidence="1">Multi-pass membrane protein</topology>
    </subcellularLocation>
</comment>
<keyword evidence="4 7" id="KW-0812">Transmembrane</keyword>
<keyword evidence="5 7" id="KW-1133">Transmembrane helix</keyword>